<feature type="region of interest" description="Disordered" evidence="1">
    <location>
        <begin position="196"/>
        <end position="220"/>
    </location>
</feature>
<dbReference type="RefSeq" id="WP_231060446.1">
    <property type="nucleotide sequence ID" value="NZ_JAJNOC010000011.1"/>
</dbReference>
<organism evidence="3 4">
    <name type="scientific">Massilia phyllostachyos</name>
    <dbReference type="NCBI Taxonomy" id="2898585"/>
    <lineage>
        <taxon>Bacteria</taxon>
        <taxon>Pseudomonadati</taxon>
        <taxon>Pseudomonadota</taxon>
        <taxon>Betaproteobacteria</taxon>
        <taxon>Burkholderiales</taxon>
        <taxon>Oxalobacteraceae</taxon>
        <taxon>Telluria group</taxon>
        <taxon>Massilia</taxon>
    </lineage>
</organism>
<evidence type="ECO:0000256" key="1">
    <source>
        <dbReference type="SAM" id="MobiDB-lite"/>
    </source>
</evidence>
<name>A0ABS8QEC4_9BURK</name>
<reference evidence="3" key="1">
    <citation type="submission" date="2021-11" db="EMBL/GenBank/DDBJ databases">
        <title>The complete genome of Massilia sp sp. G4R7.</title>
        <authorList>
            <person name="Liu L."/>
            <person name="Yue J."/>
            <person name="Yuan J."/>
            <person name="Yang F."/>
            <person name="Li L."/>
        </authorList>
    </citation>
    <scope>NUCLEOTIDE SEQUENCE</scope>
    <source>
        <strain evidence="3">G4R7</strain>
    </source>
</reference>
<keyword evidence="4" id="KW-1185">Reference proteome</keyword>
<evidence type="ECO:0000313" key="3">
    <source>
        <dbReference type="EMBL" id="MCD2519170.1"/>
    </source>
</evidence>
<comment type="caution">
    <text evidence="3">The sequence shown here is derived from an EMBL/GenBank/DDBJ whole genome shotgun (WGS) entry which is preliminary data.</text>
</comment>
<dbReference type="EMBL" id="JAJNOC010000011">
    <property type="protein sequence ID" value="MCD2519170.1"/>
    <property type="molecule type" value="Genomic_DNA"/>
</dbReference>
<accession>A0ABS8QEC4</accession>
<dbReference type="Proteomes" id="UP001179361">
    <property type="component" value="Unassembled WGS sequence"/>
</dbReference>
<evidence type="ECO:0000256" key="2">
    <source>
        <dbReference type="SAM" id="SignalP"/>
    </source>
</evidence>
<keyword evidence="2" id="KW-0732">Signal</keyword>
<evidence type="ECO:0000313" key="4">
    <source>
        <dbReference type="Proteomes" id="UP001179361"/>
    </source>
</evidence>
<gene>
    <name evidence="3" type="ORF">LQ564_22975</name>
</gene>
<feature type="signal peptide" evidence="2">
    <location>
        <begin position="1"/>
        <end position="20"/>
    </location>
</feature>
<protein>
    <submittedName>
        <fullName evidence="3">Uncharacterized protein</fullName>
    </submittedName>
</protein>
<proteinExistence type="predicted"/>
<feature type="chain" id="PRO_5047488900" evidence="2">
    <location>
        <begin position="21"/>
        <end position="220"/>
    </location>
</feature>
<sequence>MMLRIGLLLVSLLLGAPAMAAPCPAVDGATVEWAASCFAADKGGRRLKPQYLKQLRFDRSGHATAVISEPRELVALDRQGRVVVPGIRHAGDFDYPDAEGGIGRFDAPPAPGRATAPRCGYFDSRDFRIVVPAGYAQCQPFAKGEAIACQECVSVCTEPECQDSMLVDGDGVALGPDGAVRRRFRLPDMKAVCASPGSKAGKTYEGARPHCIPKSDNPFK</sequence>